<comment type="subcellular location">
    <subcellularLocation>
        <location evidence="1">Membrane</location>
        <topology evidence="1">Multi-pass membrane protein</topology>
    </subcellularLocation>
</comment>
<protein>
    <submittedName>
        <fullName evidence="8">641b9299-dd9b-4d31-964e-9f628669692d</fullName>
    </submittedName>
</protein>
<feature type="domain" description="Rhodopsin" evidence="7">
    <location>
        <begin position="2"/>
        <end position="217"/>
    </location>
</feature>
<dbReference type="Pfam" id="PF20684">
    <property type="entry name" value="Fung_rhodopsin"/>
    <property type="match status" value="1"/>
</dbReference>
<sequence>MISSLPMDVGEFFMMAHGMGRDIWTLSPDEITNVVMYTWITQVSYIPAIILTKITIVCFFMHVFPARGFHLICYGTLVHCTLFMVSTTIAAILACIPVQYAWSAWTGSGDGVCFDNNAFWWAHSAINIATDLWILALPIPQLLKLQLGRKKKIYLILMFSVGIVITIISIIRFSGLVQYSTSSNPTYNNVDVATYSVIECNVSIMCCCMPSLLSFLRHVFPAVFGSTNQSGYKAGSYNVAKSPFPSNGIQKSVTISYMPQPSDSDVVELMDLEKNKQNQYHQW</sequence>
<dbReference type="PANTHER" id="PTHR33048:SF143">
    <property type="entry name" value="EXTRACELLULAR MEMBRANE PROTEIN CFEM DOMAIN-CONTAINING PROTEIN-RELATED"/>
    <property type="match status" value="1"/>
</dbReference>
<keyword evidence="2 6" id="KW-0812">Transmembrane</keyword>
<feature type="transmembrane region" description="Helical" evidence="6">
    <location>
        <begin position="45"/>
        <end position="64"/>
    </location>
</feature>
<evidence type="ECO:0000256" key="3">
    <source>
        <dbReference type="ARBA" id="ARBA00022989"/>
    </source>
</evidence>
<feature type="transmembrane region" description="Helical" evidence="6">
    <location>
        <begin position="153"/>
        <end position="173"/>
    </location>
</feature>
<accession>A0A3S4AUF6</accession>
<evidence type="ECO:0000256" key="1">
    <source>
        <dbReference type="ARBA" id="ARBA00004141"/>
    </source>
</evidence>
<dbReference type="InterPro" id="IPR052337">
    <property type="entry name" value="SAT4-like"/>
</dbReference>
<dbReference type="Proteomes" id="UP000289323">
    <property type="component" value="Unassembled WGS sequence"/>
</dbReference>
<proteinExistence type="inferred from homology"/>
<keyword evidence="3 6" id="KW-1133">Transmembrane helix</keyword>
<evidence type="ECO:0000313" key="8">
    <source>
        <dbReference type="EMBL" id="SPQ26327.1"/>
    </source>
</evidence>
<evidence type="ECO:0000256" key="4">
    <source>
        <dbReference type="ARBA" id="ARBA00023136"/>
    </source>
</evidence>
<organism evidence="8 9">
    <name type="scientific">Thermothielavioides terrestris</name>
    <dbReference type="NCBI Taxonomy" id="2587410"/>
    <lineage>
        <taxon>Eukaryota</taxon>
        <taxon>Fungi</taxon>
        <taxon>Dikarya</taxon>
        <taxon>Ascomycota</taxon>
        <taxon>Pezizomycotina</taxon>
        <taxon>Sordariomycetes</taxon>
        <taxon>Sordariomycetidae</taxon>
        <taxon>Sordariales</taxon>
        <taxon>Chaetomiaceae</taxon>
        <taxon>Thermothielavioides</taxon>
    </lineage>
</organism>
<dbReference type="GO" id="GO:0016020">
    <property type="term" value="C:membrane"/>
    <property type="evidence" value="ECO:0007669"/>
    <property type="project" value="UniProtKB-SubCell"/>
</dbReference>
<dbReference type="AlphaFoldDB" id="A0A3S4AUF6"/>
<evidence type="ECO:0000256" key="5">
    <source>
        <dbReference type="ARBA" id="ARBA00038359"/>
    </source>
</evidence>
<comment type="similarity">
    <text evidence="5">Belongs to the SAT4 family.</text>
</comment>
<evidence type="ECO:0000256" key="2">
    <source>
        <dbReference type="ARBA" id="ARBA00022692"/>
    </source>
</evidence>
<name>A0A3S4AUF6_9PEZI</name>
<reference evidence="8 9" key="1">
    <citation type="submission" date="2018-04" db="EMBL/GenBank/DDBJ databases">
        <authorList>
            <person name="Huttner S."/>
            <person name="Dainat J."/>
        </authorList>
    </citation>
    <scope>NUCLEOTIDE SEQUENCE [LARGE SCALE GENOMIC DNA]</scope>
</reference>
<gene>
    <name evidence="8" type="ORF">TT172_LOCUS8746</name>
</gene>
<dbReference type="EMBL" id="OUUZ01000016">
    <property type="protein sequence ID" value="SPQ26327.1"/>
    <property type="molecule type" value="Genomic_DNA"/>
</dbReference>
<dbReference type="PANTHER" id="PTHR33048">
    <property type="entry name" value="PTH11-LIKE INTEGRAL MEMBRANE PROTEIN (AFU_ORTHOLOGUE AFUA_5G11245)"/>
    <property type="match status" value="1"/>
</dbReference>
<keyword evidence="4 6" id="KW-0472">Membrane</keyword>
<feature type="transmembrane region" description="Helical" evidence="6">
    <location>
        <begin position="120"/>
        <end position="141"/>
    </location>
</feature>
<feature type="transmembrane region" description="Helical" evidence="6">
    <location>
        <begin position="71"/>
        <end position="100"/>
    </location>
</feature>
<evidence type="ECO:0000256" key="6">
    <source>
        <dbReference type="SAM" id="Phobius"/>
    </source>
</evidence>
<evidence type="ECO:0000259" key="7">
    <source>
        <dbReference type="Pfam" id="PF20684"/>
    </source>
</evidence>
<dbReference type="InterPro" id="IPR049326">
    <property type="entry name" value="Rhodopsin_dom_fungi"/>
</dbReference>
<evidence type="ECO:0000313" key="9">
    <source>
        <dbReference type="Proteomes" id="UP000289323"/>
    </source>
</evidence>